<dbReference type="SUPFAM" id="SSF53474">
    <property type="entry name" value="alpha/beta-Hydrolases"/>
    <property type="match status" value="1"/>
</dbReference>
<feature type="signal peptide" evidence="1">
    <location>
        <begin position="1"/>
        <end position="19"/>
    </location>
</feature>
<keyword evidence="1" id="KW-0732">Signal</keyword>
<reference evidence="2" key="1">
    <citation type="submission" date="2023-01" db="EMBL/GenBank/DDBJ databases">
        <title>Complete genome sequence of Planctobacterium marinum strain Dej080120_11.</title>
        <authorList>
            <person name="Ueki S."/>
            <person name="Maruyama F."/>
        </authorList>
    </citation>
    <scope>NUCLEOTIDE SEQUENCE</scope>
    <source>
        <strain evidence="2">Dej080120_11</strain>
    </source>
</reference>
<feature type="chain" id="PRO_5041217982" description="Dienelactone hydrolase" evidence="1">
    <location>
        <begin position="20"/>
        <end position="391"/>
    </location>
</feature>
<evidence type="ECO:0000313" key="3">
    <source>
        <dbReference type="Proteomes" id="UP001333710"/>
    </source>
</evidence>
<organism evidence="2 3">
    <name type="scientific">Planctobacterium marinum</name>
    <dbReference type="NCBI Taxonomy" id="1631968"/>
    <lineage>
        <taxon>Bacteria</taxon>
        <taxon>Pseudomonadati</taxon>
        <taxon>Pseudomonadota</taxon>
        <taxon>Gammaproteobacteria</taxon>
        <taxon>Alteromonadales</taxon>
        <taxon>Alteromonadaceae</taxon>
        <taxon>Planctobacterium</taxon>
    </lineage>
</organism>
<sequence>MARLLLLVWLSTTCLSVYAKELTPLPHGPYAVASTNMQIADKHKDMSDEDMHTHLIGNSSFFGSTKYVADLMKYPESAWIVDVKIPDEDLYGPVRDETLDVVSYVTYPTQQIADPNPYDFPYHNANYGSFAHMLLPGEKPRLATTQDKYPLVILSHGSNAHGIYDIEHANGIARHGYIVAVITYGENRTHRTLSGADHTQFLRPLITKAVIDSLLDSNEFGPFIDRENIAISGFSFGGFTALATAGGKVSGEANTVHHPLISAAVATAPWTGGSYSGQNVYAFGDKNIGLAGIDIPIITLFGGKDDVTPADFILPAIKQLKGPTYVVELIDQTHAFQEGSWQDRNNWELLFLNAYLKKDKEALAQLKTGISMQGGNGDRQLLEYQKLLNDK</sequence>
<gene>
    <name evidence="2" type="ORF">MACH26_39740</name>
</gene>
<protein>
    <recommendedName>
        <fullName evidence="4">Dienelactone hydrolase</fullName>
    </recommendedName>
</protein>
<accession>A0AA48HKE2</accession>
<dbReference type="EMBL" id="AP027272">
    <property type="protein sequence ID" value="BDX08453.1"/>
    <property type="molecule type" value="Genomic_DNA"/>
</dbReference>
<name>A0AA48HKE2_9ALTE</name>
<evidence type="ECO:0008006" key="4">
    <source>
        <dbReference type="Google" id="ProtNLM"/>
    </source>
</evidence>
<dbReference type="KEGG" id="pmaw:MACH26_39740"/>
<dbReference type="InterPro" id="IPR029058">
    <property type="entry name" value="AB_hydrolase_fold"/>
</dbReference>
<evidence type="ECO:0000256" key="1">
    <source>
        <dbReference type="SAM" id="SignalP"/>
    </source>
</evidence>
<dbReference type="Proteomes" id="UP001333710">
    <property type="component" value="Chromosome"/>
</dbReference>
<proteinExistence type="predicted"/>
<dbReference type="Pfam" id="PF03403">
    <property type="entry name" value="PAF-AH_p_II"/>
    <property type="match status" value="1"/>
</dbReference>
<dbReference type="RefSeq" id="WP_338294521.1">
    <property type="nucleotide sequence ID" value="NZ_AP027272.1"/>
</dbReference>
<dbReference type="PANTHER" id="PTHR22946">
    <property type="entry name" value="DIENELACTONE HYDROLASE DOMAIN-CONTAINING PROTEIN-RELATED"/>
    <property type="match status" value="1"/>
</dbReference>
<dbReference type="InterPro" id="IPR050261">
    <property type="entry name" value="FrsA_esterase"/>
</dbReference>
<keyword evidence="3" id="KW-1185">Reference proteome</keyword>
<evidence type="ECO:0000313" key="2">
    <source>
        <dbReference type="EMBL" id="BDX08453.1"/>
    </source>
</evidence>
<dbReference type="AlphaFoldDB" id="A0AA48HKE2"/>
<dbReference type="Gene3D" id="3.40.50.1820">
    <property type="entry name" value="alpha/beta hydrolase"/>
    <property type="match status" value="1"/>
</dbReference>